<organism evidence="1 2">
    <name type="scientific">Ochrobactrum quorumnocens</name>
    <dbReference type="NCBI Taxonomy" id="271865"/>
    <lineage>
        <taxon>Bacteria</taxon>
        <taxon>Pseudomonadati</taxon>
        <taxon>Pseudomonadota</taxon>
        <taxon>Alphaproteobacteria</taxon>
        <taxon>Hyphomicrobiales</taxon>
        <taxon>Brucellaceae</taxon>
        <taxon>Brucella/Ochrobactrum group</taxon>
        <taxon>Ochrobactrum</taxon>
    </lineage>
</organism>
<sequence>MGAAFAPALAQQPTPEQMEMAYNAARNQLGVLKYCQDKGHIDGSASEIQVKLLALVPAPADVSKGDAAEDVGKQGKVAVMGMEQDIAAAAKAQGVEEAKLCEMMANALKQAAANLPK</sequence>
<evidence type="ECO:0000313" key="1">
    <source>
        <dbReference type="EMBL" id="ASV87885.1"/>
    </source>
</evidence>
<dbReference type="AlphaFoldDB" id="A0A248UMC4"/>
<evidence type="ECO:0000313" key="2">
    <source>
        <dbReference type="Proteomes" id="UP000215256"/>
    </source>
</evidence>
<dbReference type="Proteomes" id="UP000215256">
    <property type="component" value="Plasmid unnamed1"/>
</dbReference>
<reference evidence="1 2" key="1">
    <citation type="submission" date="2017-07" db="EMBL/GenBank/DDBJ databases">
        <title>Phylogenetic study on the rhizospheric bacterium Ochrobactrum sp. A44.</title>
        <authorList>
            <person name="Krzyzanowska D.M."/>
            <person name="Ossowicki A."/>
            <person name="Rajewska M."/>
            <person name="Maciag T."/>
            <person name="Kaczynski Z."/>
            <person name="Czerwicka M."/>
            <person name="Jafra S."/>
        </authorList>
    </citation>
    <scope>NUCLEOTIDE SEQUENCE [LARGE SCALE GENOMIC DNA]</scope>
    <source>
        <strain evidence="1 2">A44</strain>
        <plasmid evidence="1 2">unnamed1</plasmid>
    </source>
</reference>
<protein>
    <submittedName>
        <fullName evidence="1">Uncharacterized protein</fullName>
    </submittedName>
</protein>
<dbReference type="EMBL" id="CP022605">
    <property type="protein sequence ID" value="ASV87885.1"/>
    <property type="molecule type" value="Genomic_DNA"/>
</dbReference>
<geneLocation type="plasmid" evidence="1 2">
    <name>unnamed1</name>
</geneLocation>
<gene>
    <name evidence="1" type="ORF">CES85_3730</name>
</gene>
<keyword evidence="1" id="KW-0614">Plasmid</keyword>
<dbReference type="KEGG" id="och:CES85_3730"/>
<proteinExistence type="predicted"/>
<accession>A0A248UMC4</accession>
<name>A0A248UMC4_9HYPH</name>
<dbReference type="NCBIfam" id="NF035933">
    <property type="entry name" value="ESAT6_1"/>
    <property type="match status" value="1"/>
</dbReference>